<dbReference type="AlphaFoldDB" id="A0A427XMK9"/>
<keyword evidence="3" id="KW-1185">Reference proteome</keyword>
<evidence type="ECO:0000313" key="2">
    <source>
        <dbReference type="EMBL" id="RSH80096.1"/>
    </source>
</evidence>
<comment type="caution">
    <text evidence="2">The sequence shown here is derived from an EMBL/GenBank/DDBJ whole genome shotgun (WGS) entry which is preliminary data.</text>
</comment>
<name>A0A427XMK9_9TREE</name>
<evidence type="ECO:0000256" key="1">
    <source>
        <dbReference type="SAM" id="MobiDB-lite"/>
    </source>
</evidence>
<dbReference type="EMBL" id="RSCD01000037">
    <property type="protein sequence ID" value="RSH80096.1"/>
    <property type="molecule type" value="Genomic_DNA"/>
</dbReference>
<gene>
    <name evidence="2" type="ORF">EHS25_007298</name>
</gene>
<protein>
    <submittedName>
        <fullName evidence="2">Uncharacterized protein</fullName>
    </submittedName>
</protein>
<organism evidence="2 3">
    <name type="scientific">Saitozyma podzolica</name>
    <dbReference type="NCBI Taxonomy" id="1890683"/>
    <lineage>
        <taxon>Eukaryota</taxon>
        <taxon>Fungi</taxon>
        <taxon>Dikarya</taxon>
        <taxon>Basidiomycota</taxon>
        <taxon>Agaricomycotina</taxon>
        <taxon>Tremellomycetes</taxon>
        <taxon>Tremellales</taxon>
        <taxon>Trimorphomycetaceae</taxon>
        <taxon>Saitozyma</taxon>
    </lineage>
</organism>
<evidence type="ECO:0000313" key="3">
    <source>
        <dbReference type="Proteomes" id="UP000279259"/>
    </source>
</evidence>
<sequence length="201" mass="21890">MVPGADFESAAERGSPTLYRVTDAAQDLVSPQASSHAQNALRRITTHETGEGVDLELDGLGRTDTLDEKYDEQERETAGDRGVECPTMERDAQGQQVDEKAADLSGVSMDEATLQDQTNLLPTKQVLMVFIGLTVAIFCSLLDQTMCVVPSAWSLIPLQCYHGNPNHWKSLWSRRHILLGGDGIPINFNGKQPGGGRVTPK</sequence>
<reference evidence="2 3" key="1">
    <citation type="submission" date="2018-11" db="EMBL/GenBank/DDBJ databases">
        <title>Genome sequence of Saitozyma podzolica DSM 27192.</title>
        <authorList>
            <person name="Aliyu H."/>
            <person name="Gorte O."/>
            <person name="Ochsenreither K."/>
        </authorList>
    </citation>
    <scope>NUCLEOTIDE SEQUENCE [LARGE SCALE GENOMIC DNA]</scope>
    <source>
        <strain evidence="2 3">DSM 27192</strain>
    </source>
</reference>
<dbReference type="Proteomes" id="UP000279259">
    <property type="component" value="Unassembled WGS sequence"/>
</dbReference>
<proteinExistence type="predicted"/>
<feature type="region of interest" description="Disordered" evidence="1">
    <location>
        <begin position="31"/>
        <end position="63"/>
    </location>
</feature>
<accession>A0A427XMK9</accession>